<evidence type="ECO:0000256" key="1">
    <source>
        <dbReference type="SAM" id="MobiDB-lite"/>
    </source>
</evidence>
<accession>A0ABW4PBJ7</accession>
<name>A0ABW4PBJ7_9NOCA</name>
<comment type="caution">
    <text evidence="3">The sequence shown here is derived from an EMBL/GenBank/DDBJ whole genome shotgun (WGS) entry which is preliminary data.</text>
</comment>
<feature type="region of interest" description="Disordered" evidence="1">
    <location>
        <begin position="38"/>
        <end position="62"/>
    </location>
</feature>
<dbReference type="EMBL" id="JBHUFB010000020">
    <property type="protein sequence ID" value="MFD1815339.1"/>
    <property type="molecule type" value="Genomic_DNA"/>
</dbReference>
<evidence type="ECO:0000313" key="3">
    <source>
        <dbReference type="EMBL" id="MFD1815339.1"/>
    </source>
</evidence>
<organism evidence="3 4">
    <name type="scientific">Rhodococcus gannanensis</name>
    <dbReference type="NCBI Taxonomy" id="1960308"/>
    <lineage>
        <taxon>Bacteria</taxon>
        <taxon>Bacillati</taxon>
        <taxon>Actinomycetota</taxon>
        <taxon>Actinomycetes</taxon>
        <taxon>Mycobacteriales</taxon>
        <taxon>Nocardiaceae</taxon>
        <taxon>Rhodococcus</taxon>
    </lineage>
</organism>
<dbReference type="InterPro" id="IPR046576">
    <property type="entry name" value="DUF6636"/>
</dbReference>
<reference evidence="4" key="1">
    <citation type="journal article" date="2019" name="Int. J. Syst. Evol. Microbiol.">
        <title>The Global Catalogue of Microorganisms (GCM) 10K type strain sequencing project: providing services to taxonomists for standard genome sequencing and annotation.</title>
        <authorList>
            <consortium name="The Broad Institute Genomics Platform"/>
            <consortium name="The Broad Institute Genome Sequencing Center for Infectious Disease"/>
            <person name="Wu L."/>
            <person name="Ma J."/>
        </authorList>
    </citation>
    <scope>NUCLEOTIDE SEQUENCE [LARGE SCALE GENOMIC DNA]</scope>
    <source>
        <strain evidence="4">DT72</strain>
    </source>
</reference>
<feature type="compositionally biased region" description="Low complexity" evidence="1">
    <location>
        <begin position="53"/>
        <end position="62"/>
    </location>
</feature>
<dbReference type="Pfam" id="PF20341">
    <property type="entry name" value="DUF6636"/>
    <property type="match status" value="1"/>
</dbReference>
<evidence type="ECO:0000256" key="2">
    <source>
        <dbReference type="SAM" id="SignalP"/>
    </source>
</evidence>
<keyword evidence="4" id="KW-1185">Reference proteome</keyword>
<dbReference type="RefSeq" id="WP_378487769.1">
    <property type="nucleotide sequence ID" value="NZ_JBHUFB010000020.1"/>
</dbReference>
<protein>
    <submittedName>
        <fullName evidence="3">DUF6636 domain-containing protein</fullName>
    </submittedName>
</protein>
<gene>
    <name evidence="3" type="ORF">ACFSJG_24235</name>
</gene>
<feature type="compositionally biased region" description="Low complexity" evidence="1">
    <location>
        <begin position="38"/>
        <end position="47"/>
    </location>
</feature>
<evidence type="ECO:0000313" key="4">
    <source>
        <dbReference type="Proteomes" id="UP001597286"/>
    </source>
</evidence>
<feature type="signal peptide" evidence="2">
    <location>
        <begin position="1"/>
        <end position="20"/>
    </location>
</feature>
<keyword evidence="2" id="KW-0732">Signal</keyword>
<dbReference type="Proteomes" id="UP001597286">
    <property type="component" value="Unassembled WGS sequence"/>
</dbReference>
<feature type="chain" id="PRO_5046126138" evidence="2">
    <location>
        <begin position="21"/>
        <end position="192"/>
    </location>
</feature>
<sequence>MVLRRVVMVAGAAVAALAVAGCGSSDTPEAATVGVVSGPVSSTSVPTTPAPAAPTTSATAAPTTSAAATTTYQRNEAVYFTAPNGGFQCGIIELPTRVEAGCQGPTDPIPPRPDNCMIAWGTGIRVTTAGPAEFLCAGGVVYTSGEDDPVLPVGQSVASFGFTCTSTHVGASCRNDESGHGFEIGPDSNETF</sequence>
<dbReference type="PROSITE" id="PS51257">
    <property type="entry name" value="PROKAR_LIPOPROTEIN"/>
    <property type="match status" value="1"/>
</dbReference>
<proteinExistence type="predicted"/>